<comment type="caution">
    <text evidence="18">The sequence shown here is derived from an EMBL/GenBank/DDBJ whole genome shotgun (WGS) entry which is preliminary data.</text>
</comment>
<evidence type="ECO:0000256" key="10">
    <source>
        <dbReference type="PIRSR" id="PIRSR000445-2"/>
    </source>
</evidence>
<feature type="binding site" evidence="8 10">
    <location>
        <position position="136"/>
    </location>
    <ligand>
        <name>substrate</name>
    </ligand>
</feature>
<feature type="domain" description="Quinate/shikimate 5-dehydrogenase/glutamyl-tRNA reductase" evidence="16">
    <location>
        <begin position="191"/>
        <end position="318"/>
    </location>
</feature>
<dbReference type="InterPro" id="IPR036343">
    <property type="entry name" value="GluRdtase_N_sf"/>
</dbReference>
<dbReference type="InterPro" id="IPR018214">
    <property type="entry name" value="GluRdtase_CS"/>
</dbReference>
<comment type="function">
    <text evidence="8">Catalyzes the NADPH-dependent reduction of glutamyl-tRNA(Glu) to glutamate 1-semialdehyde (GSA).</text>
</comment>
<dbReference type="InterPro" id="IPR006151">
    <property type="entry name" value="Shikm_DH/Glu-tRNA_Rdtase"/>
</dbReference>
<evidence type="ECO:0000256" key="11">
    <source>
        <dbReference type="PIRSR" id="PIRSR000445-3"/>
    </source>
</evidence>
<dbReference type="Pfam" id="PF01488">
    <property type="entry name" value="Shikimate_DH"/>
    <property type="match status" value="1"/>
</dbReference>
<dbReference type="EC" id="1.2.1.70" evidence="3 8"/>
<evidence type="ECO:0000256" key="2">
    <source>
        <dbReference type="ARBA" id="ARBA00005916"/>
    </source>
</evidence>
<dbReference type="Gene3D" id="3.40.50.720">
    <property type="entry name" value="NAD(P)-binding Rossmann-like Domain"/>
    <property type="match status" value="1"/>
</dbReference>
<dbReference type="AlphaFoldDB" id="A0A7L4UN74"/>
<feature type="binding site" evidence="8 10">
    <location>
        <begin position="130"/>
        <end position="132"/>
    </location>
    <ligand>
        <name>substrate</name>
    </ligand>
</feature>
<dbReference type="EMBL" id="QENZ01000005">
    <property type="protein sequence ID" value="PVX49925.1"/>
    <property type="molecule type" value="Genomic_DNA"/>
</dbReference>
<dbReference type="GO" id="GO:0019353">
    <property type="term" value="P:protoporphyrinogen IX biosynthetic process from glutamate"/>
    <property type="evidence" value="ECO:0007669"/>
    <property type="project" value="TreeGrafter"/>
</dbReference>
<dbReference type="GO" id="GO:0050661">
    <property type="term" value="F:NADP binding"/>
    <property type="evidence" value="ECO:0007669"/>
    <property type="project" value="InterPro"/>
</dbReference>
<feature type="binding site" evidence="8 10">
    <location>
        <begin position="69"/>
        <end position="72"/>
    </location>
    <ligand>
        <name>substrate</name>
    </ligand>
</feature>
<reference evidence="18 19" key="1">
    <citation type="submission" date="2018-05" db="EMBL/GenBank/DDBJ databases">
        <title>Genomic Encyclopedia of Type Strains, Phase IV (KMG-IV): sequencing the most valuable type-strain genomes for metagenomic binning, comparative biology and taxonomic classification.</title>
        <authorList>
            <person name="Goeker M."/>
        </authorList>
    </citation>
    <scope>NUCLEOTIDE SEQUENCE [LARGE SCALE GENOMIC DNA]</scope>
    <source>
        <strain evidence="18 19">DSM 28579</strain>
    </source>
</reference>
<evidence type="ECO:0000256" key="8">
    <source>
        <dbReference type="HAMAP-Rule" id="MF_00087"/>
    </source>
</evidence>
<evidence type="ECO:0000256" key="14">
    <source>
        <dbReference type="SAM" id="MobiDB-lite"/>
    </source>
</evidence>
<evidence type="ECO:0000256" key="9">
    <source>
        <dbReference type="PIRSR" id="PIRSR000445-1"/>
    </source>
</evidence>
<dbReference type="GO" id="GO:0008883">
    <property type="term" value="F:glutamyl-tRNA reductase activity"/>
    <property type="evidence" value="ECO:0007669"/>
    <property type="project" value="UniProtKB-UniRule"/>
</dbReference>
<evidence type="ECO:0000259" key="17">
    <source>
        <dbReference type="Pfam" id="PF05201"/>
    </source>
</evidence>
<dbReference type="InterPro" id="IPR000343">
    <property type="entry name" value="4pyrrol_synth_GluRdtase"/>
</dbReference>
<evidence type="ECO:0000259" key="15">
    <source>
        <dbReference type="Pfam" id="PF00745"/>
    </source>
</evidence>
<gene>
    <name evidence="8" type="primary">hemA</name>
    <name evidence="18" type="ORF">C7377_1564</name>
</gene>
<evidence type="ECO:0000256" key="12">
    <source>
        <dbReference type="PIRSR" id="PIRSR000445-4"/>
    </source>
</evidence>
<comment type="subunit">
    <text evidence="8">Homodimer.</text>
</comment>
<dbReference type="PANTHER" id="PTHR43013:SF1">
    <property type="entry name" value="GLUTAMYL-TRNA REDUCTASE"/>
    <property type="match status" value="1"/>
</dbReference>
<dbReference type="InterPro" id="IPR036291">
    <property type="entry name" value="NAD(P)-bd_dom_sf"/>
</dbReference>
<dbReference type="SUPFAM" id="SSF51735">
    <property type="entry name" value="NAD(P)-binding Rossmann-fold domains"/>
    <property type="match status" value="1"/>
</dbReference>
<dbReference type="HAMAP" id="MF_00087">
    <property type="entry name" value="Glu_tRNA_reductase"/>
    <property type="match status" value="1"/>
</dbReference>
<evidence type="ECO:0000259" key="16">
    <source>
        <dbReference type="Pfam" id="PF01488"/>
    </source>
</evidence>
<dbReference type="SUPFAM" id="SSF69742">
    <property type="entry name" value="Glutamyl tRNA-reductase catalytic, N-terminal domain"/>
    <property type="match status" value="1"/>
</dbReference>
<evidence type="ECO:0000256" key="6">
    <source>
        <dbReference type="ARBA" id="ARBA00023244"/>
    </source>
</evidence>
<evidence type="ECO:0000313" key="19">
    <source>
        <dbReference type="Proteomes" id="UP000251835"/>
    </source>
</evidence>
<keyword evidence="6 8" id="KW-0627">Porphyrin biosynthesis</keyword>
<dbReference type="NCBIfam" id="TIGR01035">
    <property type="entry name" value="hemA"/>
    <property type="match status" value="1"/>
</dbReference>
<comment type="pathway">
    <text evidence="1 8 13">Porphyrin-containing compound metabolism; protoporphyrin-IX biosynthesis; 5-aminolevulinate from L-glutamyl-tRNA(Glu): step 1/2.</text>
</comment>
<dbReference type="InterPro" id="IPR015895">
    <property type="entry name" value="4pyrrol_synth_GluRdtase_N"/>
</dbReference>
<sequence length="450" mass="51221">MKNGLFDIEKVVMEFKTQDILKNFHIIGVSYLQTPVDIRELFSVSNDEQIAFLKDAQSLGLENVVILSTCNRTEVYTQTDNIDLVKRLLVKYSNGPMKLFEEFGYHIVGDEAVNHLYRVGAGLDSQILGDFQIIGQLKNAYRLSEKMKMVNTMLNRIFAHVFQASKKIKNQTELSHGAASVSHAAVQYIKENVVDLDQVNFLLYGTGEIGKTTCDNLVRHMNKKTLTLVNRSEDKAASLAEKYSISYKSEKELPQEIAKADVIIVATGAQNPTVAKEFFKGNTERKLILDLSVPRNVATNVSKLPNIKLVDIDELSQVNNEVLELRIKNVPLAEDIIKQNSEELHEWIEMQHLSPIFKGVQMGLNKMKEQELAYHRTNLTDEEFEKVDLIASNIVNRIARMSISHIKDVFKTEKRSREVLSKMFGDYAKQSAGIHPHSLKKEHKNRHHEN</sequence>
<feature type="active site" description="Nucleophile" evidence="8 9">
    <location>
        <position position="70"/>
    </location>
</feature>
<keyword evidence="19" id="KW-1185">Reference proteome</keyword>
<accession>A0A7L4UN74</accession>
<evidence type="ECO:0000256" key="13">
    <source>
        <dbReference type="RuleBase" id="RU000584"/>
    </source>
</evidence>
<protein>
    <recommendedName>
        <fullName evidence="3 8">Glutamyl-tRNA reductase</fullName>
        <shortName evidence="8">GluTR</shortName>
        <ecNumber evidence="3 8">1.2.1.70</ecNumber>
    </recommendedName>
</protein>
<evidence type="ECO:0000256" key="4">
    <source>
        <dbReference type="ARBA" id="ARBA00022857"/>
    </source>
</evidence>
<dbReference type="PROSITE" id="PS00747">
    <property type="entry name" value="GLUTR"/>
    <property type="match status" value="1"/>
</dbReference>
<comment type="similarity">
    <text evidence="2 8 13">Belongs to the glutamyl-tRNA reductase family.</text>
</comment>
<feature type="region of interest" description="Disordered" evidence="14">
    <location>
        <begin position="431"/>
        <end position="450"/>
    </location>
</feature>
<feature type="domain" description="Tetrapyrrole biosynthesis glutamyl-tRNA reductase dimerisation" evidence="15">
    <location>
        <begin position="333"/>
        <end position="425"/>
    </location>
</feature>
<feature type="binding site" evidence="8 11">
    <location>
        <begin position="205"/>
        <end position="210"/>
    </location>
    <ligand>
        <name>NADP(+)</name>
        <dbReference type="ChEBI" id="CHEBI:58349"/>
    </ligand>
</feature>
<keyword evidence="5 8" id="KW-0560">Oxidoreductase</keyword>
<dbReference type="PIRSF" id="PIRSF000445">
    <property type="entry name" value="4pyrrol_synth_GluRdtase"/>
    <property type="match status" value="1"/>
</dbReference>
<dbReference type="PANTHER" id="PTHR43013">
    <property type="entry name" value="GLUTAMYL-TRNA REDUCTASE"/>
    <property type="match status" value="1"/>
</dbReference>
<dbReference type="SUPFAM" id="SSF69075">
    <property type="entry name" value="Glutamyl tRNA-reductase dimerization domain"/>
    <property type="match status" value="1"/>
</dbReference>
<evidence type="ECO:0000256" key="3">
    <source>
        <dbReference type="ARBA" id="ARBA00012970"/>
    </source>
</evidence>
<feature type="compositionally biased region" description="Basic residues" evidence="14">
    <location>
        <begin position="437"/>
        <end position="450"/>
    </location>
</feature>
<evidence type="ECO:0000256" key="7">
    <source>
        <dbReference type="ARBA" id="ARBA00047464"/>
    </source>
</evidence>
<feature type="binding site" evidence="8 10">
    <location>
        <position position="125"/>
    </location>
    <ligand>
        <name>substrate</name>
    </ligand>
</feature>
<feature type="site" description="Important for activity" evidence="8 12">
    <location>
        <position position="115"/>
    </location>
</feature>
<evidence type="ECO:0000313" key="18">
    <source>
        <dbReference type="EMBL" id="PVX49925.1"/>
    </source>
</evidence>
<comment type="miscellaneous">
    <text evidence="8">During catalysis, the active site Cys acts as a nucleophile attacking the alpha-carbonyl group of tRNA-bound glutamate with the formation of a thioester intermediate between enzyme and glutamate, and the concomitant release of tRNA(Glu). The thioester intermediate is finally reduced by direct hydride transfer from NADPH, to form the product GSA.</text>
</comment>
<comment type="catalytic activity">
    <reaction evidence="7 8 13">
        <text>(S)-4-amino-5-oxopentanoate + tRNA(Glu) + NADP(+) = L-glutamyl-tRNA(Glu) + NADPH + H(+)</text>
        <dbReference type="Rhea" id="RHEA:12344"/>
        <dbReference type="Rhea" id="RHEA-COMP:9663"/>
        <dbReference type="Rhea" id="RHEA-COMP:9680"/>
        <dbReference type="ChEBI" id="CHEBI:15378"/>
        <dbReference type="ChEBI" id="CHEBI:57501"/>
        <dbReference type="ChEBI" id="CHEBI:57783"/>
        <dbReference type="ChEBI" id="CHEBI:58349"/>
        <dbReference type="ChEBI" id="CHEBI:78442"/>
        <dbReference type="ChEBI" id="CHEBI:78520"/>
        <dbReference type="EC" id="1.2.1.70"/>
    </reaction>
</comment>
<dbReference type="Pfam" id="PF00745">
    <property type="entry name" value="GlutR_dimer"/>
    <property type="match status" value="1"/>
</dbReference>
<name>A0A7L4UN74_BALHA</name>
<dbReference type="InterPro" id="IPR036453">
    <property type="entry name" value="GluRdtase_dimer_dom_sf"/>
</dbReference>
<feature type="domain" description="Glutamyl-tRNA reductase N-terminal" evidence="17">
    <location>
        <begin position="27"/>
        <end position="172"/>
    </location>
</feature>
<dbReference type="Pfam" id="PF05201">
    <property type="entry name" value="GlutR_N"/>
    <property type="match status" value="1"/>
</dbReference>
<dbReference type="Proteomes" id="UP000251835">
    <property type="component" value="Unassembled WGS sequence"/>
</dbReference>
<evidence type="ECO:0000256" key="5">
    <source>
        <dbReference type="ARBA" id="ARBA00023002"/>
    </source>
</evidence>
<dbReference type="InterPro" id="IPR015896">
    <property type="entry name" value="4pyrrol_synth_GluRdtase_dimer"/>
</dbReference>
<proteinExistence type="inferred from homology"/>
<comment type="domain">
    <text evidence="8">Possesses an unusual extended V-shaped dimeric structure with each monomer consisting of three distinct domains arranged along a curved 'spinal' alpha-helix. The N-terminal catalytic domain specifically recognizes the glutamate moiety of the substrate. The second domain is the NADPH-binding domain, and the third C-terminal domain is responsible for dimerization.</text>
</comment>
<keyword evidence="4 8" id="KW-0521">NADP</keyword>
<dbReference type="Gene3D" id="3.30.460.30">
    <property type="entry name" value="Glutamyl-tRNA reductase, N-terminal domain"/>
    <property type="match status" value="1"/>
</dbReference>
<evidence type="ECO:0000256" key="1">
    <source>
        <dbReference type="ARBA" id="ARBA00005059"/>
    </source>
</evidence>
<dbReference type="UniPathway" id="UPA00251">
    <property type="reaction ID" value="UER00316"/>
</dbReference>
<dbReference type="FunFam" id="3.30.460.30:FF:000001">
    <property type="entry name" value="Glutamyl-tRNA reductase"/>
    <property type="match status" value="1"/>
</dbReference>
<organism evidence="18 19">
    <name type="scientific">Balneicella halophila</name>
    <dbReference type="NCBI Taxonomy" id="1537566"/>
    <lineage>
        <taxon>Bacteria</taxon>
        <taxon>Pseudomonadati</taxon>
        <taxon>Bacteroidota</taxon>
        <taxon>Bacteroidia</taxon>
        <taxon>Bacteroidales</taxon>
        <taxon>Balneicellaceae</taxon>
        <taxon>Balneicella</taxon>
    </lineage>
</organism>